<name>B9D0N4_CAMRE</name>
<accession>B9D0N4</accession>
<protein>
    <submittedName>
        <fullName evidence="1">Uncharacterized protein</fullName>
    </submittedName>
</protein>
<comment type="caution">
    <text evidence="1">The sequence shown here is derived from an EMBL/GenBank/DDBJ whole genome shotgun (WGS) entry which is preliminary data.</text>
</comment>
<dbReference type="AlphaFoldDB" id="B9D0N4"/>
<dbReference type="STRING" id="553218.CAMRE0001_1243"/>
<keyword evidence="2" id="KW-1185">Reference proteome</keyword>
<evidence type="ECO:0000313" key="2">
    <source>
        <dbReference type="Proteomes" id="UP000003082"/>
    </source>
</evidence>
<evidence type="ECO:0000313" key="1">
    <source>
        <dbReference type="EMBL" id="EEF14531.1"/>
    </source>
</evidence>
<sequence length="37" mass="4474">MCRVRIFSNLTAQIVKFVRFYKPKLQILLCLFRLSNL</sequence>
<proteinExistence type="predicted"/>
<reference evidence="1 2" key="1">
    <citation type="submission" date="2008-08" db="EMBL/GenBank/DDBJ databases">
        <authorList>
            <person name="Madupu R."/>
            <person name="Durkin A.S."/>
            <person name="Torralba M."/>
            <person name="Methe B."/>
            <person name="Sutton G.G."/>
            <person name="Strausberg R.L."/>
            <person name="Nelson K.E."/>
        </authorList>
    </citation>
    <scope>NUCLEOTIDE SEQUENCE [LARGE SCALE GENOMIC DNA]</scope>
    <source>
        <strain evidence="1 2">RM3267</strain>
    </source>
</reference>
<organism evidence="1 2">
    <name type="scientific">Campylobacter rectus RM3267</name>
    <dbReference type="NCBI Taxonomy" id="553218"/>
    <lineage>
        <taxon>Bacteria</taxon>
        <taxon>Pseudomonadati</taxon>
        <taxon>Campylobacterota</taxon>
        <taxon>Epsilonproteobacteria</taxon>
        <taxon>Campylobacterales</taxon>
        <taxon>Campylobacteraceae</taxon>
        <taxon>Campylobacter</taxon>
    </lineage>
</organism>
<dbReference type="Proteomes" id="UP000003082">
    <property type="component" value="Unassembled WGS sequence"/>
</dbReference>
<gene>
    <name evidence="1" type="ORF">CAMRE0001_1243</name>
</gene>
<dbReference type="EMBL" id="ACFU01000006">
    <property type="protein sequence ID" value="EEF14531.1"/>
    <property type="molecule type" value="Genomic_DNA"/>
</dbReference>